<comment type="caution">
    <text evidence="1">The sequence shown here is derived from an EMBL/GenBank/DDBJ whole genome shotgun (WGS) entry which is preliminary data.</text>
</comment>
<dbReference type="Proteomes" id="UP001314229">
    <property type="component" value="Unassembled WGS sequence"/>
</dbReference>
<proteinExistence type="predicted"/>
<reference evidence="1 2" key="1">
    <citation type="submission" date="2024-01" db="EMBL/GenBank/DDBJ databases">
        <authorList>
            <person name="Alioto T."/>
            <person name="Alioto T."/>
            <person name="Gomez Garrido J."/>
        </authorList>
    </citation>
    <scope>NUCLEOTIDE SEQUENCE [LARGE SCALE GENOMIC DNA]</scope>
</reference>
<evidence type="ECO:0000313" key="2">
    <source>
        <dbReference type="Proteomes" id="UP001314229"/>
    </source>
</evidence>
<accession>A0AAV1NCA1</accession>
<evidence type="ECO:0000313" key="1">
    <source>
        <dbReference type="EMBL" id="CAK6957156.1"/>
    </source>
</evidence>
<organism evidence="1 2">
    <name type="scientific">Scomber scombrus</name>
    <name type="common">Atlantic mackerel</name>
    <name type="synonym">Scomber vernalis</name>
    <dbReference type="NCBI Taxonomy" id="13677"/>
    <lineage>
        <taxon>Eukaryota</taxon>
        <taxon>Metazoa</taxon>
        <taxon>Chordata</taxon>
        <taxon>Craniata</taxon>
        <taxon>Vertebrata</taxon>
        <taxon>Euteleostomi</taxon>
        <taxon>Actinopterygii</taxon>
        <taxon>Neopterygii</taxon>
        <taxon>Teleostei</taxon>
        <taxon>Neoteleostei</taxon>
        <taxon>Acanthomorphata</taxon>
        <taxon>Pelagiaria</taxon>
        <taxon>Scombriformes</taxon>
        <taxon>Scombridae</taxon>
        <taxon>Scomber</taxon>
    </lineage>
</organism>
<keyword evidence="2" id="KW-1185">Reference proteome</keyword>
<gene>
    <name evidence="1" type="ORF">FSCOSCO3_A024830</name>
</gene>
<name>A0AAV1NCA1_SCOSC</name>
<dbReference type="EMBL" id="CAWUFR010000027">
    <property type="protein sequence ID" value="CAK6957156.1"/>
    <property type="molecule type" value="Genomic_DNA"/>
</dbReference>
<protein>
    <submittedName>
        <fullName evidence="1">Uncharacterized protein</fullName>
    </submittedName>
</protein>
<dbReference type="AlphaFoldDB" id="A0AAV1NCA1"/>
<sequence length="73" mass="8223">MERGPGRPLELERRTSNKIRFPQVVSSGRGQWKAAAIEVFLFHVIMLLTVGYNIKDCYASGYSAHTDLSQPDI</sequence>